<evidence type="ECO:0000256" key="6">
    <source>
        <dbReference type="ARBA" id="ARBA00023004"/>
    </source>
</evidence>
<dbReference type="GO" id="GO:0046872">
    <property type="term" value="F:metal ion binding"/>
    <property type="evidence" value="ECO:0007669"/>
    <property type="project" value="UniProtKB-KW"/>
</dbReference>
<dbReference type="GO" id="GO:0000908">
    <property type="term" value="F:taurine dioxygenase activity"/>
    <property type="evidence" value="ECO:0007669"/>
    <property type="project" value="UniProtKB-EC"/>
</dbReference>
<dbReference type="InterPro" id="IPR051323">
    <property type="entry name" value="AtsK-like"/>
</dbReference>
<dbReference type="AlphaFoldDB" id="A0A6S6YKU2"/>
<protein>
    <submittedName>
        <fullName evidence="9">Alpha-ketoglutarate-dependent taurine dioxygenase</fullName>
        <ecNumber evidence="9">1.14.11.17</ecNumber>
    </submittedName>
</protein>
<evidence type="ECO:0000256" key="5">
    <source>
        <dbReference type="ARBA" id="ARBA00023002"/>
    </source>
</evidence>
<feature type="domain" description="TauD/TfdA-like" evidence="8">
    <location>
        <begin position="11"/>
        <end position="275"/>
    </location>
</feature>
<sequence length="309" mass="34185">MSTLASTRLDIRPLSVFTGAEIHGVDLTRPLSGDEIDQIKAALLRWKVVFFRNQHIDHAQHLAFAQAFGRPTSAHPYDANPPEGYPQIRTISSTSKTGRRGERWHTDVTGVVNPPAGSILRAGHQVPAYGGDTVFTNLVAAYEHLSPALRALADTLWARHQFGGYNGDFDNQSVYAQRVQASPLVSEHPVVRVLPETGERALFVNPGFTRRIKDVNEEESRHLLNLFFDEITRPEYTARFRWEPGSIAFWDNRATAHQGPADFAYLDVERVLYRITLEGDVPVGVDGRHSNAVLGKPFGALGVDTGAVA</sequence>
<feature type="region of interest" description="Disordered" evidence="7">
    <location>
        <begin position="73"/>
        <end position="102"/>
    </location>
</feature>
<dbReference type="GO" id="GO:0005737">
    <property type="term" value="C:cytoplasm"/>
    <property type="evidence" value="ECO:0007669"/>
    <property type="project" value="TreeGrafter"/>
</dbReference>
<dbReference type="SUPFAM" id="SSF51197">
    <property type="entry name" value="Clavaminate synthase-like"/>
    <property type="match status" value="1"/>
</dbReference>
<dbReference type="Gene3D" id="3.60.130.10">
    <property type="entry name" value="Clavaminate synthase-like"/>
    <property type="match status" value="1"/>
</dbReference>
<dbReference type="InterPro" id="IPR042098">
    <property type="entry name" value="TauD-like_sf"/>
</dbReference>
<evidence type="ECO:0000256" key="3">
    <source>
        <dbReference type="ARBA" id="ARBA00022723"/>
    </source>
</evidence>
<evidence type="ECO:0000256" key="1">
    <source>
        <dbReference type="ARBA" id="ARBA00001954"/>
    </source>
</evidence>
<keyword evidence="3" id="KW-0479">Metal-binding</keyword>
<keyword evidence="5 9" id="KW-0560">Oxidoreductase</keyword>
<comment type="cofactor">
    <cofactor evidence="1">
        <name>Fe(2+)</name>
        <dbReference type="ChEBI" id="CHEBI:29033"/>
    </cofactor>
</comment>
<evidence type="ECO:0000256" key="2">
    <source>
        <dbReference type="ARBA" id="ARBA00005896"/>
    </source>
</evidence>
<dbReference type="EMBL" id="CADIJX010000001">
    <property type="protein sequence ID" value="CAB3629225.1"/>
    <property type="molecule type" value="Genomic_DNA"/>
</dbReference>
<evidence type="ECO:0000313" key="10">
    <source>
        <dbReference type="Proteomes" id="UP000494108"/>
    </source>
</evidence>
<dbReference type="PANTHER" id="PTHR30468:SF5">
    <property type="entry name" value="ALPHA-KETOGLUTARATE-DEPENDENT SULFATE ESTER DIOXYGENASE"/>
    <property type="match status" value="1"/>
</dbReference>
<proteinExistence type="inferred from homology"/>
<dbReference type="RefSeq" id="WP_175173151.1">
    <property type="nucleotide sequence ID" value="NZ_CADIJX010000001.1"/>
</dbReference>
<keyword evidence="4 9" id="KW-0223">Dioxygenase</keyword>
<keyword evidence="10" id="KW-1185">Reference proteome</keyword>
<evidence type="ECO:0000256" key="4">
    <source>
        <dbReference type="ARBA" id="ARBA00022964"/>
    </source>
</evidence>
<accession>A0A6S6YKU2</accession>
<name>A0A6S6YKU2_9BURK</name>
<evidence type="ECO:0000313" key="9">
    <source>
        <dbReference type="EMBL" id="CAB3629225.1"/>
    </source>
</evidence>
<keyword evidence="6" id="KW-0408">Iron</keyword>
<organism evidence="9 10">
    <name type="scientific">Achromobacter pestifer</name>
    <dbReference type="NCBI Taxonomy" id="1353889"/>
    <lineage>
        <taxon>Bacteria</taxon>
        <taxon>Pseudomonadati</taxon>
        <taxon>Pseudomonadota</taxon>
        <taxon>Betaproteobacteria</taxon>
        <taxon>Burkholderiales</taxon>
        <taxon>Alcaligenaceae</taxon>
        <taxon>Achromobacter</taxon>
    </lineage>
</organism>
<dbReference type="PANTHER" id="PTHR30468">
    <property type="entry name" value="ALPHA-KETOGLUTARATE-DEPENDENT SULFONATE DIOXYGENASE"/>
    <property type="match status" value="1"/>
</dbReference>
<evidence type="ECO:0000259" key="8">
    <source>
        <dbReference type="Pfam" id="PF02668"/>
    </source>
</evidence>
<evidence type="ECO:0000256" key="7">
    <source>
        <dbReference type="SAM" id="MobiDB-lite"/>
    </source>
</evidence>
<gene>
    <name evidence="9" type="primary">tauD_1</name>
    <name evidence="9" type="ORF">LMG3431_00842</name>
</gene>
<dbReference type="Pfam" id="PF02668">
    <property type="entry name" value="TauD"/>
    <property type="match status" value="1"/>
</dbReference>
<dbReference type="Proteomes" id="UP000494108">
    <property type="component" value="Unassembled WGS sequence"/>
</dbReference>
<dbReference type="InterPro" id="IPR003819">
    <property type="entry name" value="TauD/TfdA-like"/>
</dbReference>
<dbReference type="EC" id="1.14.11.17" evidence="9"/>
<comment type="similarity">
    <text evidence="2">Belongs to the TfdA dioxygenase family.</text>
</comment>
<reference evidence="9 10" key="1">
    <citation type="submission" date="2020-04" db="EMBL/GenBank/DDBJ databases">
        <authorList>
            <person name="De Canck E."/>
        </authorList>
    </citation>
    <scope>NUCLEOTIDE SEQUENCE [LARGE SCALE GENOMIC DNA]</scope>
    <source>
        <strain evidence="9 10">LMG 3431</strain>
    </source>
</reference>